<name>A0ABU6IM14_9FLAO</name>
<reference evidence="4 5" key="1">
    <citation type="submission" date="2024-01" db="EMBL/GenBank/DDBJ databases">
        <title>The strains designed SYSU M86414 and SYSU M84420 isolated from the marine sediment in San Sha City (Hainan Province, China).</title>
        <authorList>
            <person name="Guo D."/>
        </authorList>
    </citation>
    <scope>NUCLEOTIDE SEQUENCE [LARGE SCALE GENOMIC DNA]</scope>
    <source>
        <strain evidence="4 5">SYSU M84420</strain>
    </source>
</reference>
<proteinExistence type="predicted"/>
<accession>A0ABU6IM14</accession>
<feature type="coiled-coil region" evidence="1">
    <location>
        <begin position="226"/>
        <end position="267"/>
    </location>
</feature>
<evidence type="ECO:0000256" key="3">
    <source>
        <dbReference type="SAM" id="SignalP"/>
    </source>
</evidence>
<feature type="coiled-coil region" evidence="1">
    <location>
        <begin position="313"/>
        <end position="356"/>
    </location>
</feature>
<feature type="region of interest" description="Disordered" evidence="2">
    <location>
        <begin position="506"/>
        <end position="529"/>
    </location>
</feature>
<keyword evidence="3" id="KW-0732">Signal</keyword>
<organism evidence="4 5">
    <name type="scientific">Flagellimonas halotolerans</name>
    <dbReference type="NCBI Taxonomy" id="3112164"/>
    <lineage>
        <taxon>Bacteria</taxon>
        <taxon>Pseudomonadati</taxon>
        <taxon>Bacteroidota</taxon>
        <taxon>Flavobacteriia</taxon>
        <taxon>Flavobacteriales</taxon>
        <taxon>Flavobacteriaceae</taxon>
        <taxon>Flagellimonas</taxon>
    </lineage>
</organism>
<evidence type="ECO:0000256" key="1">
    <source>
        <dbReference type="SAM" id="Coils"/>
    </source>
</evidence>
<protein>
    <submittedName>
        <fullName evidence="4">Uncharacterized protein</fullName>
    </submittedName>
</protein>
<evidence type="ECO:0000313" key="4">
    <source>
        <dbReference type="EMBL" id="MEC4264149.1"/>
    </source>
</evidence>
<keyword evidence="1" id="KW-0175">Coiled coil</keyword>
<keyword evidence="5" id="KW-1185">Reference proteome</keyword>
<feature type="chain" id="PRO_5045451734" evidence="3">
    <location>
        <begin position="20"/>
        <end position="529"/>
    </location>
</feature>
<dbReference type="EMBL" id="JAYMGW010000001">
    <property type="protein sequence ID" value="MEC4264149.1"/>
    <property type="molecule type" value="Genomic_DNA"/>
</dbReference>
<evidence type="ECO:0000313" key="5">
    <source>
        <dbReference type="Proteomes" id="UP001355298"/>
    </source>
</evidence>
<evidence type="ECO:0000256" key="2">
    <source>
        <dbReference type="SAM" id="MobiDB-lite"/>
    </source>
</evidence>
<comment type="caution">
    <text evidence="4">The sequence shown here is derived from an EMBL/GenBank/DDBJ whole genome shotgun (WGS) entry which is preliminary data.</text>
</comment>
<feature type="signal peptide" evidence="3">
    <location>
        <begin position="1"/>
        <end position="19"/>
    </location>
</feature>
<sequence length="529" mass="59954">MFKTLPVFIFVISTFSLTAQNSFPCTECEGIAAMPNVKIDCDDIRGSLAGYENMERIIECLECRCEKAAEKEKRQAEIEAMYDQKNVLDDKAQKAWEEGHRASNKLTDNNPNFEADRQEAIDKLEAFITYKRQAIGVQKDINQRFGGNVSTKYAEDDIISAQNTIARLQTKKKKKTLVLSSMDAGAISDNYKNPSTLNNDAALKIGNNQSVSTATSDYARQGAGQNQVYQKKMEERRRQIAAMRQRLAEQQRQSQNLQNAADQTMGQWAQQMQNGGTNYIEGVQPLAEEFARQGNVEGAVGAVVVGTAASIIADLSQRKKQREAEERAEAERQRRLKLQREREQRYREEQERLRREAFKMVIDQRKNILHAFSESLPLPLSSSKLQTDRIYYFFYATDSSTMNKKNTTVYVSNVFEIAQYDNGTWPYQRRVDKEIAVLVPHRPTMQGYYLTLDDAKTMRNEFVNSFKSIEGVSIKEVEYKGKPKSGIKSNNDSNPLGIPLGTLKKEHKNVMDKPGPKTTGGLGVPIKNN</sequence>
<gene>
    <name evidence="4" type="ORF">VOP03_02220</name>
</gene>
<dbReference type="RefSeq" id="WP_326276944.1">
    <property type="nucleotide sequence ID" value="NZ_JAYKYV010000001.1"/>
</dbReference>
<dbReference type="Proteomes" id="UP001355298">
    <property type="component" value="Unassembled WGS sequence"/>
</dbReference>